<feature type="domain" description="ABC transmembrane type-1" evidence="17">
    <location>
        <begin position="518"/>
        <end position="771"/>
    </location>
</feature>
<evidence type="ECO:0000259" key="17">
    <source>
        <dbReference type="PROSITE" id="PS50929"/>
    </source>
</evidence>
<feature type="compositionally biased region" description="Polar residues" evidence="15">
    <location>
        <begin position="442"/>
        <end position="459"/>
    </location>
</feature>
<dbReference type="InterPro" id="IPR036640">
    <property type="entry name" value="ABC1_TM_sf"/>
</dbReference>
<dbReference type="InterPro" id="IPR039421">
    <property type="entry name" value="Type_1_exporter"/>
</dbReference>
<dbReference type="PROSITE" id="PS50893">
    <property type="entry name" value="ABC_TRANSPORTER_2"/>
    <property type="match status" value="1"/>
</dbReference>
<evidence type="ECO:0000313" key="20">
    <source>
        <dbReference type="Proteomes" id="UP001211907"/>
    </source>
</evidence>
<dbReference type="GO" id="GO:0005886">
    <property type="term" value="C:plasma membrane"/>
    <property type="evidence" value="ECO:0007669"/>
    <property type="project" value="UniProtKB-SubCell"/>
</dbReference>
<keyword evidence="6" id="KW-0812">Transmembrane</keyword>
<dbReference type="InterPro" id="IPR027443">
    <property type="entry name" value="IPNS-like_sf"/>
</dbReference>
<keyword evidence="9" id="KW-1278">Translocase</keyword>
<sequence>MEQLGALPEYHIDYSLWNAHNPTSPESKEFVAALRKASLGLGFFYLHNSPLSEPSRHTQMFDLVDKFFSLPLETRLKIDMVQSRHFRGYCKFADETTYGRHDMRDQIDYGPHMDKSPFLDNPDLVRKFPYLNLLGPNQFLPDDILAGHKQIVTDWFDRATEISRQITIALEIALGVEVGRLLKFLDGKGASFVGDAYCEPLPYARMKTIRYPVGDVVDGIEREAGNEQGVGPHKDSGWLTLLSPSKVAGLEVQDFDGNWLSVDHVEGAIIFNFGQQIEYATRGIVQSATHRVISRKDAQESRYSIAWFALPALNVRTEPVEWVDLDQTVITEWKKARTDKDIISDVPKGDMFPKNKEEHGWVAWRTFLRSHRSVVDAFYPNEMACSGWRIGIGIRHIQPIGATLSITKAAYPAGRLVLFTSGPGLRLRLGRLQHSVESRAFLSTSRRNQHQNQSEQPSGPNDAGASFVRAMAARGNSNRNAKNNETLATDVSILRELLSFLWPARGQKGSLGIKTRVVVAVALLVGGKVLNVYVPILFKLIVDVLNVNPPSINTTALSVFADLSVADPAAVVSVATVAGALLIGYGAARMGSTLFQEMRNAVFGLVAQRAVRDAAREIFGHLHRLDLSFHLEKQTGGLVRALDRGTKGITQVLSRRMNAADNEAATTATDSLLNFETVKHFNNEKLEMAQYDKALAKYESAALKTTTSLAFLNAGQGAIISIGLTAMMWLAAQGVLDGAMSVGDLVMVNGLLFQISVPLNFLGSVYRETRQSLIDMDTMFKLQRVPTKIFDQPNAQQLKLLNPAIHPDTAAIVLNNVKFSYDGTRQILDGVDLRIPAGTTCALVGPSGCGKSTVLKLLFRFMDPTTGSISIDGQNIRDVTLDSLRAAIGVVPQDSALFNQSLRHNISYGRPDATAEEIAEATRLALLSESIAHRFSNGLDTKVGERGMMISGGEKQRVLLSRNPPIVLFDEATSALDQTTETKLQESIANFLKSAPIETTITETPLERKTGVFIAHRLATIADCDQIIVMKEGKVVERGRHSELIEKGGIYYDMWMAQQQHE</sequence>
<dbReference type="SUPFAM" id="SSF51197">
    <property type="entry name" value="Clavaminate synthase-like"/>
    <property type="match status" value="1"/>
</dbReference>
<evidence type="ECO:0000256" key="6">
    <source>
        <dbReference type="ARBA" id="ARBA00022692"/>
    </source>
</evidence>
<evidence type="ECO:0000256" key="9">
    <source>
        <dbReference type="ARBA" id="ARBA00022967"/>
    </source>
</evidence>
<dbReference type="InterPro" id="IPR003593">
    <property type="entry name" value="AAA+_ATPase"/>
</dbReference>
<keyword evidence="11" id="KW-0472">Membrane</keyword>
<dbReference type="CDD" id="cd18582">
    <property type="entry name" value="ABC_6TM_ATM1_ABCB7"/>
    <property type="match status" value="1"/>
</dbReference>
<dbReference type="SMART" id="SM00382">
    <property type="entry name" value="AAA"/>
    <property type="match status" value="1"/>
</dbReference>
<dbReference type="Gene3D" id="3.40.50.300">
    <property type="entry name" value="P-loop containing nucleotide triphosphate hydrolases"/>
    <property type="match status" value="1"/>
</dbReference>
<keyword evidence="20" id="KW-1185">Reference proteome</keyword>
<comment type="subcellular location">
    <subcellularLocation>
        <location evidence="2">Cell membrane</location>
        <topology evidence="2">Multi-pass membrane protein</topology>
    </subcellularLocation>
    <subcellularLocation>
        <location evidence="1">Mitochondrion membrane</location>
        <topology evidence="1">Multi-pass membrane protein</topology>
    </subcellularLocation>
</comment>
<dbReference type="GO" id="GO:0005524">
    <property type="term" value="F:ATP binding"/>
    <property type="evidence" value="ECO:0007669"/>
    <property type="project" value="UniProtKB-KW"/>
</dbReference>
<dbReference type="Pfam" id="PF14226">
    <property type="entry name" value="DIOX_N"/>
    <property type="match status" value="1"/>
</dbReference>
<dbReference type="Pfam" id="PF00664">
    <property type="entry name" value="ABC_membrane"/>
    <property type="match status" value="1"/>
</dbReference>
<evidence type="ECO:0000313" key="19">
    <source>
        <dbReference type="EMBL" id="KAJ3099082.1"/>
    </source>
</evidence>
<dbReference type="PROSITE" id="PS50929">
    <property type="entry name" value="ABC_TM1F"/>
    <property type="match status" value="1"/>
</dbReference>
<evidence type="ECO:0000256" key="2">
    <source>
        <dbReference type="ARBA" id="ARBA00004651"/>
    </source>
</evidence>
<feature type="domain" description="ABC transporter" evidence="16">
    <location>
        <begin position="812"/>
        <end position="1057"/>
    </location>
</feature>
<comment type="similarity">
    <text evidence="12">Belongs to the ABC transporter superfamily. ABCB family. Heavy Metal importer (TC 3.A.1.210) subfamily.</text>
</comment>
<evidence type="ECO:0000259" key="16">
    <source>
        <dbReference type="PROSITE" id="PS50893"/>
    </source>
</evidence>
<evidence type="ECO:0000256" key="8">
    <source>
        <dbReference type="ARBA" id="ARBA00022840"/>
    </source>
</evidence>
<dbReference type="InterPro" id="IPR044861">
    <property type="entry name" value="IPNS-like_FE2OG_OXY"/>
</dbReference>
<dbReference type="GO" id="GO:0005743">
    <property type="term" value="C:mitochondrial inner membrane"/>
    <property type="evidence" value="ECO:0007669"/>
    <property type="project" value="TreeGrafter"/>
</dbReference>
<feature type="domain" description="Fe2OG dioxygenase" evidence="18">
    <location>
        <begin position="202"/>
        <end position="311"/>
    </location>
</feature>
<evidence type="ECO:0000256" key="10">
    <source>
        <dbReference type="ARBA" id="ARBA00022989"/>
    </source>
</evidence>
<protein>
    <recommendedName>
        <fullName evidence="13">Iron-sulfur clusters transporter ATM1, mitochondrial</fullName>
    </recommendedName>
    <alternativeName>
        <fullName evidence="14">Iron-sulfur clusters transporter atm1, mitochondrial</fullName>
    </alternativeName>
</protein>
<proteinExistence type="inferred from homology"/>
<dbReference type="AlphaFoldDB" id="A0AAD5XDJ6"/>
<dbReference type="InterPro" id="IPR026992">
    <property type="entry name" value="DIOX_N"/>
</dbReference>
<accession>A0AAD5XDJ6</accession>
<dbReference type="InterPro" id="IPR005123">
    <property type="entry name" value="Oxoglu/Fe-dep_dioxygenase_dom"/>
</dbReference>
<evidence type="ECO:0000256" key="5">
    <source>
        <dbReference type="ARBA" id="ARBA00022475"/>
    </source>
</evidence>
<dbReference type="InterPro" id="IPR011527">
    <property type="entry name" value="ABC1_TM_dom"/>
</dbReference>
<dbReference type="EMBL" id="JADGJH010002371">
    <property type="protein sequence ID" value="KAJ3099082.1"/>
    <property type="molecule type" value="Genomic_DNA"/>
</dbReference>
<gene>
    <name evidence="19" type="primary">ATM1</name>
    <name evidence="19" type="ORF">HK100_004966</name>
</gene>
<dbReference type="SUPFAM" id="SSF52540">
    <property type="entry name" value="P-loop containing nucleoside triphosphate hydrolases"/>
    <property type="match status" value="1"/>
</dbReference>
<dbReference type="InterPro" id="IPR027417">
    <property type="entry name" value="P-loop_NTPase"/>
</dbReference>
<evidence type="ECO:0000256" key="12">
    <source>
        <dbReference type="ARBA" id="ARBA00024363"/>
    </source>
</evidence>
<keyword evidence="8" id="KW-0067">ATP-binding</keyword>
<dbReference type="InterPro" id="IPR003439">
    <property type="entry name" value="ABC_transporter-like_ATP-bd"/>
</dbReference>
<evidence type="ECO:0000256" key="7">
    <source>
        <dbReference type="ARBA" id="ARBA00022741"/>
    </source>
</evidence>
<feature type="region of interest" description="Disordered" evidence="15">
    <location>
        <begin position="442"/>
        <end position="463"/>
    </location>
</feature>
<dbReference type="Pfam" id="PF03171">
    <property type="entry name" value="2OG-FeII_Oxy"/>
    <property type="match status" value="1"/>
</dbReference>
<evidence type="ECO:0000256" key="1">
    <source>
        <dbReference type="ARBA" id="ARBA00004225"/>
    </source>
</evidence>
<name>A0AAD5XDJ6_9FUNG</name>
<organism evidence="19 20">
    <name type="scientific">Physocladia obscura</name>
    <dbReference type="NCBI Taxonomy" id="109957"/>
    <lineage>
        <taxon>Eukaryota</taxon>
        <taxon>Fungi</taxon>
        <taxon>Fungi incertae sedis</taxon>
        <taxon>Chytridiomycota</taxon>
        <taxon>Chytridiomycota incertae sedis</taxon>
        <taxon>Chytridiomycetes</taxon>
        <taxon>Chytridiales</taxon>
        <taxon>Chytriomycetaceae</taxon>
        <taxon>Physocladia</taxon>
    </lineage>
</organism>
<evidence type="ECO:0000256" key="14">
    <source>
        <dbReference type="ARBA" id="ARBA00040792"/>
    </source>
</evidence>
<dbReference type="GO" id="GO:0006879">
    <property type="term" value="P:intracellular iron ion homeostasis"/>
    <property type="evidence" value="ECO:0007669"/>
    <property type="project" value="TreeGrafter"/>
</dbReference>
<comment type="subunit">
    <text evidence="3">Homodimer.</text>
</comment>
<dbReference type="PANTHER" id="PTHR24221">
    <property type="entry name" value="ATP-BINDING CASSETTE SUB-FAMILY B"/>
    <property type="match status" value="1"/>
</dbReference>
<dbReference type="Gene3D" id="1.20.1560.10">
    <property type="entry name" value="ABC transporter type 1, transmembrane domain"/>
    <property type="match status" value="2"/>
</dbReference>
<dbReference type="GO" id="GO:0016887">
    <property type="term" value="F:ATP hydrolysis activity"/>
    <property type="evidence" value="ECO:0007669"/>
    <property type="project" value="InterPro"/>
</dbReference>
<evidence type="ECO:0000256" key="13">
    <source>
        <dbReference type="ARBA" id="ARBA00039906"/>
    </source>
</evidence>
<dbReference type="SUPFAM" id="SSF90123">
    <property type="entry name" value="ABC transporter transmembrane region"/>
    <property type="match status" value="1"/>
</dbReference>
<evidence type="ECO:0000256" key="4">
    <source>
        <dbReference type="ARBA" id="ARBA00022448"/>
    </source>
</evidence>
<dbReference type="Gene3D" id="2.60.120.330">
    <property type="entry name" value="B-lactam Antibiotic, Isopenicillin N Synthase, Chain"/>
    <property type="match status" value="1"/>
</dbReference>
<dbReference type="PANTHER" id="PTHR24221:SF402">
    <property type="entry name" value="IRON-SULFUR CLUSTERS TRANSPORTER ABCB7, MITOCHONDRIAL"/>
    <property type="match status" value="1"/>
</dbReference>
<keyword evidence="4" id="KW-0813">Transport</keyword>
<dbReference type="GO" id="GO:0140359">
    <property type="term" value="F:ABC-type transporter activity"/>
    <property type="evidence" value="ECO:0007669"/>
    <property type="project" value="InterPro"/>
</dbReference>
<evidence type="ECO:0000256" key="3">
    <source>
        <dbReference type="ARBA" id="ARBA00011738"/>
    </source>
</evidence>
<reference evidence="19" key="1">
    <citation type="submission" date="2020-05" db="EMBL/GenBank/DDBJ databases">
        <title>Phylogenomic resolution of chytrid fungi.</title>
        <authorList>
            <person name="Stajich J.E."/>
            <person name="Amses K."/>
            <person name="Simmons R."/>
            <person name="Seto K."/>
            <person name="Myers J."/>
            <person name="Bonds A."/>
            <person name="Quandt C.A."/>
            <person name="Barry K."/>
            <person name="Liu P."/>
            <person name="Grigoriev I."/>
            <person name="Longcore J.E."/>
            <person name="James T.Y."/>
        </authorList>
    </citation>
    <scope>NUCLEOTIDE SEQUENCE</scope>
    <source>
        <strain evidence="19">JEL0513</strain>
    </source>
</reference>
<evidence type="ECO:0000256" key="15">
    <source>
        <dbReference type="SAM" id="MobiDB-lite"/>
    </source>
</evidence>
<dbReference type="FunFam" id="3.40.50.300:FF:000221">
    <property type="entry name" value="Multidrug ABC transporter ATP-binding protein"/>
    <property type="match status" value="1"/>
</dbReference>
<keyword evidence="5" id="KW-1003">Cell membrane</keyword>
<keyword evidence="7" id="KW-0547">Nucleotide-binding</keyword>
<evidence type="ECO:0000259" key="18">
    <source>
        <dbReference type="PROSITE" id="PS51471"/>
    </source>
</evidence>
<dbReference type="Pfam" id="PF00005">
    <property type="entry name" value="ABC_tran"/>
    <property type="match status" value="1"/>
</dbReference>
<dbReference type="PROSITE" id="PS51471">
    <property type="entry name" value="FE2OG_OXY"/>
    <property type="match status" value="1"/>
</dbReference>
<keyword evidence="10" id="KW-1133">Transmembrane helix</keyword>
<dbReference type="Proteomes" id="UP001211907">
    <property type="component" value="Unassembled WGS sequence"/>
</dbReference>
<comment type="caution">
    <text evidence="19">The sequence shown here is derived from an EMBL/GenBank/DDBJ whole genome shotgun (WGS) entry which is preliminary data.</text>
</comment>
<evidence type="ECO:0000256" key="11">
    <source>
        <dbReference type="ARBA" id="ARBA00023136"/>
    </source>
</evidence>